<dbReference type="InterPro" id="IPR051703">
    <property type="entry name" value="NF-kappa-B_Signaling_Reg"/>
</dbReference>
<dbReference type="InterPro" id="IPR011604">
    <property type="entry name" value="PDDEXK-like_dom_sf"/>
</dbReference>
<keyword evidence="2" id="KW-1185">Reference proteome</keyword>
<dbReference type="PANTHER" id="PTHR46609">
    <property type="entry name" value="EXONUCLEASE, PHAGE-TYPE/RECB, C-TERMINAL DOMAIN-CONTAINING PROTEIN"/>
    <property type="match status" value="1"/>
</dbReference>
<dbReference type="Gene3D" id="3.90.320.10">
    <property type="match status" value="1"/>
</dbReference>
<dbReference type="GO" id="GO:0006281">
    <property type="term" value="P:DNA repair"/>
    <property type="evidence" value="ECO:0007669"/>
    <property type="project" value="UniProtKB-ARBA"/>
</dbReference>
<proteinExistence type="predicted"/>
<dbReference type="EMBL" id="CALNXJ010000030">
    <property type="protein sequence ID" value="CAH3136570.1"/>
    <property type="molecule type" value="Genomic_DNA"/>
</dbReference>
<protein>
    <recommendedName>
        <fullName evidence="3">YqaJ viral recombinase domain-containing protein</fullName>
    </recommendedName>
</protein>
<reference evidence="1 2" key="1">
    <citation type="submission" date="2022-05" db="EMBL/GenBank/DDBJ databases">
        <authorList>
            <consortium name="Genoscope - CEA"/>
            <person name="William W."/>
        </authorList>
    </citation>
    <scope>NUCLEOTIDE SEQUENCE [LARGE SCALE GENOMIC DNA]</scope>
</reference>
<evidence type="ECO:0008006" key="3">
    <source>
        <dbReference type="Google" id="ProtNLM"/>
    </source>
</evidence>
<dbReference type="PANTHER" id="PTHR46609:SF8">
    <property type="entry name" value="YQAJ VIRAL RECOMBINASE DOMAIN-CONTAINING PROTEIN"/>
    <property type="match status" value="1"/>
</dbReference>
<accession>A0AAU9X4X2</accession>
<dbReference type="AlphaFoldDB" id="A0AAU9X4X2"/>
<evidence type="ECO:0000313" key="2">
    <source>
        <dbReference type="Proteomes" id="UP001159428"/>
    </source>
</evidence>
<sequence>MEYEKFIFNRRTPVLPCGLVVSRECPILGATLNAQVFDFGCVDYFGIAEVKCLYTKYRVTPLDACTDAKFFMEQIGASENHLYYAQVQGHMAVVGARWCDIIVFTSKGIYVQRILFDPVFQAVLVQKLL</sequence>
<evidence type="ECO:0000313" key="1">
    <source>
        <dbReference type="EMBL" id="CAH3136570.1"/>
    </source>
</evidence>
<feature type="non-terminal residue" evidence="1">
    <location>
        <position position="129"/>
    </location>
</feature>
<organism evidence="1 2">
    <name type="scientific">Pocillopora meandrina</name>
    <dbReference type="NCBI Taxonomy" id="46732"/>
    <lineage>
        <taxon>Eukaryota</taxon>
        <taxon>Metazoa</taxon>
        <taxon>Cnidaria</taxon>
        <taxon>Anthozoa</taxon>
        <taxon>Hexacorallia</taxon>
        <taxon>Scleractinia</taxon>
        <taxon>Astrocoeniina</taxon>
        <taxon>Pocilloporidae</taxon>
        <taxon>Pocillopora</taxon>
    </lineage>
</organism>
<dbReference type="InterPro" id="IPR011335">
    <property type="entry name" value="Restrct_endonuc-II-like"/>
</dbReference>
<comment type="caution">
    <text evidence="1">The sequence shown here is derived from an EMBL/GenBank/DDBJ whole genome shotgun (WGS) entry which is preliminary data.</text>
</comment>
<gene>
    <name evidence="1" type="ORF">PMEA_00017811</name>
</gene>
<dbReference type="SUPFAM" id="SSF52980">
    <property type="entry name" value="Restriction endonuclease-like"/>
    <property type="match status" value="1"/>
</dbReference>
<name>A0AAU9X4X2_9CNID</name>
<dbReference type="Proteomes" id="UP001159428">
    <property type="component" value="Unassembled WGS sequence"/>
</dbReference>